<accession>A0A3A9K9W5</accession>
<organism evidence="3 4">
    <name type="scientific">Salipaludibacillus neizhouensis</name>
    <dbReference type="NCBI Taxonomy" id="885475"/>
    <lineage>
        <taxon>Bacteria</taxon>
        <taxon>Bacillati</taxon>
        <taxon>Bacillota</taxon>
        <taxon>Bacilli</taxon>
        <taxon>Bacillales</taxon>
        <taxon>Bacillaceae</taxon>
    </lineage>
</organism>
<dbReference type="Gene3D" id="3.60.21.10">
    <property type="match status" value="1"/>
</dbReference>
<evidence type="ECO:0000313" key="4">
    <source>
        <dbReference type="Proteomes" id="UP000281498"/>
    </source>
</evidence>
<comment type="caution">
    <text evidence="3">The sequence shown here is derived from an EMBL/GenBank/DDBJ whole genome shotgun (WGS) entry which is preliminary data.</text>
</comment>
<dbReference type="OrthoDB" id="9780884at2"/>
<feature type="domain" description="Calcineurin-like phosphoesterase" evidence="2">
    <location>
        <begin position="149"/>
        <end position="312"/>
    </location>
</feature>
<dbReference type="SUPFAM" id="SSF56300">
    <property type="entry name" value="Metallo-dependent phosphatases"/>
    <property type="match status" value="1"/>
</dbReference>
<keyword evidence="4" id="KW-1185">Reference proteome</keyword>
<dbReference type="InterPro" id="IPR029052">
    <property type="entry name" value="Metallo-depent_PP-like"/>
</dbReference>
<dbReference type="AlphaFoldDB" id="A0A3A9K9W5"/>
<sequence>MNVKFLLSLSTFLLIYSLLSFYIGWNIHVWLLTAFQVDARWGISVFLMFFAYSYIIGQMVKSLMWLKMLGSFWLAVFQFALIVLPVVNLFVWLISLTTISINTSITTAGFLVLILFIVYMLFGLFNAYQPVIRKYHIEVPRKQAKKKTLRVAMASDMHFGGLSGKSHAKRLVTMINKLDPDLIVFPGDLVDDDPGIFQKEKMDKILRNLQAPLGVYAVLGNHEYYGGKIKELTKIMKKVNVHILQDEIVTIDRSIQIIGRKDKTDKHRKTMEELLIGADSLLPKLVLDHQPSELQEIMDSGSDIVLSGHTHRGQIAPNHLITRKIFEVDWGFKKKEQLNVIVSSGFGFWGPPIRIGSRSEIIQLDITFTD</sequence>
<keyword evidence="1" id="KW-0812">Transmembrane</keyword>
<evidence type="ECO:0000256" key="1">
    <source>
        <dbReference type="SAM" id="Phobius"/>
    </source>
</evidence>
<dbReference type="Pfam" id="PF00149">
    <property type="entry name" value="Metallophos"/>
    <property type="match status" value="1"/>
</dbReference>
<feature type="transmembrane region" description="Helical" evidence="1">
    <location>
        <begin position="41"/>
        <end position="60"/>
    </location>
</feature>
<keyword evidence="1" id="KW-1133">Transmembrane helix</keyword>
<dbReference type="PANTHER" id="PTHR31302:SF0">
    <property type="entry name" value="TRANSMEMBRANE PROTEIN WITH METALLOPHOSPHOESTERASE DOMAIN"/>
    <property type="match status" value="1"/>
</dbReference>
<feature type="transmembrane region" description="Helical" evidence="1">
    <location>
        <begin position="107"/>
        <end position="128"/>
    </location>
</feature>
<dbReference type="RefSeq" id="WP_110936063.1">
    <property type="nucleotide sequence ID" value="NZ_KZ614146.1"/>
</dbReference>
<dbReference type="PANTHER" id="PTHR31302">
    <property type="entry name" value="TRANSMEMBRANE PROTEIN WITH METALLOPHOSPHOESTERASE DOMAIN-RELATED"/>
    <property type="match status" value="1"/>
</dbReference>
<proteinExistence type="predicted"/>
<dbReference type="EMBL" id="PDOE01000001">
    <property type="protein sequence ID" value="RKL69297.1"/>
    <property type="molecule type" value="Genomic_DNA"/>
</dbReference>
<keyword evidence="1" id="KW-0472">Membrane</keyword>
<reference evidence="3 4" key="1">
    <citation type="submission" date="2017-10" db="EMBL/GenBank/DDBJ databases">
        <title>Bacillus sp. nov., a halophilic bacterium isolated from a Keqin Lake.</title>
        <authorList>
            <person name="Wang H."/>
        </authorList>
    </citation>
    <scope>NUCLEOTIDE SEQUENCE [LARGE SCALE GENOMIC DNA]</scope>
    <source>
        <strain evidence="3 4">KCTC 13187</strain>
    </source>
</reference>
<feature type="transmembrane region" description="Helical" evidence="1">
    <location>
        <begin position="72"/>
        <end position="95"/>
    </location>
</feature>
<gene>
    <name evidence="3" type="ORF">CR203_04520</name>
</gene>
<dbReference type="CDD" id="cd07385">
    <property type="entry name" value="MPP_YkuE_C"/>
    <property type="match status" value="1"/>
</dbReference>
<dbReference type="GO" id="GO:0016787">
    <property type="term" value="F:hydrolase activity"/>
    <property type="evidence" value="ECO:0007669"/>
    <property type="project" value="InterPro"/>
</dbReference>
<dbReference type="Proteomes" id="UP000281498">
    <property type="component" value="Unassembled WGS sequence"/>
</dbReference>
<evidence type="ECO:0000313" key="3">
    <source>
        <dbReference type="EMBL" id="RKL69297.1"/>
    </source>
</evidence>
<protein>
    <submittedName>
        <fullName evidence="3">Phosphoesterase</fullName>
    </submittedName>
</protein>
<dbReference type="InterPro" id="IPR051158">
    <property type="entry name" value="Metallophosphoesterase_sf"/>
</dbReference>
<name>A0A3A9K9W5_9BACI</name>
<feature type="transmembrane region" description="Helical" evidence="1">
    <location>
        <begin position="12"/>
        <end position="35"/>
    </location>
</feature>
<evidence type="ECO:0000259" key="2">
    <source>
        <dbReference type="Pfam" id="PF00149"/>
    </source>
</evidence>
<dbReference type="InterPro" id="IPR004843">
    <property type="entry name" value="Calcineurin-like_PHP"/>
</dbReference>